<feature type="non-terminal residue" evidence="2">
    <location>
        <position position="1"/>
    </location>
</feature>
<dbReference type="PROSITE" id="PS50041">
    <property type="entry name" value="C_TYPE_LECTIN_2"/>
    <property type="match status" value="1"/>
</dbReference>
<dbReference type="Proteomes" id="UP001497623">
    <property type="component" value="Unassembled WGS sequence"/>
</dbReference>
<evidence type="ECO:0000259" key="1">
    <source>
        <dbReference type="PROSITE" id="PS50041"/>
    </source>
</evidence>
<dbReference type="PANTHER" id="PTHR22801">
    <property type="entry name" value="LITHOSTATHINE"/>
    <property type="match status" value="1"/>
</dbReference>
<dbReference type="Gene3D" id="3.10.100.10">
    <property type="entry name" value="Mannose-Binding Protein A, subunit A"/>
    <property type="match status" value="1"/>
</dbReference>
<dbReference type="EMBL" id="CAXKWB010040476">
    <property type="protein sequence ID" value="CAL4154918.1"/>
    <property type="molecule type" value="Genomic_DNA"/>
</dbReference>
<reference evidence="2 3" key="1">
    <citation type="submission" date="2024-05" db="EMBL/GenBank/DDBJ databases">
        <authorList>
            <person name="Wallberg A."/>
        </authorList>
    </citation>
    <scope>NUCLEOTIDE SEQUENCE [LARGE SCALE GENOMIC DNA]</scope>
</reference>
<dbReference type="InterPro" id="IPR050801">
    <property type="entry name" value="Ca-Dep_Lectins_ImmuneDev"/>
</dbReference>
<dbReference type="SMART" id="SM00034">
    <property type="entry name" value="CLECT"/>
    <property type="match status" value="1"/>
</dbReference>
<comment type="caution">
    <text evidence="2">The sequence shown here is derived from an EMBL/GenBank/DDBJ whole genome shotgun (WGS) entry which is preliminary data.</text>
</comment>
<dbReference type="InterPro" id="IPR001304">
    <property type="entry name" value="C-type_lectin-like"/>
</dbReference>
<dbReference type="AlphaFoldDB" id="A0AAV2S3M8"/>
<organism evidence="2 3">
    <name type="scientific">Meganyctiphanes norvegica</name>
    <name type="common">Northern krill</name>
    <name type="synonym">Thysanopoda norvegica</name>
    <dbReference type="NCBI Taxonomy" id="48144"/>
    <lineage>
        <taxon>Eukaryota</taxon>
        <taxon>Metazoa</taxon>
        <taxon>Ecdysozoa</taxon>
        <taxon>Arthropoda</taxon>
        <taxon>Crustacea</taxon>
        <taxon>Multicrustacea</taxon>
        <taxon>Malacostraca</taxon>
        <taxon>Eumalacostraca</taxon>
        <taxon>Eucarida</taxon>
        <taxon>Euphausiacea</taxon>
        <taxon>Euphausiidae</taxon>
        <taxon>Meganyctiphanes</taxon>
    </lineage>
</organism>
<evidence type="ECO:0000313" key="2">
    <source>
        <dbReference type="EMBL" id="CAL4154918.1"/>
    </source>
</evidence>
<dbReference type="InterPro" id="IPR016186">
    <property type="entry name" value="C-type_lectin-like/link_sf"/>
</dbReference>
<evidence type="ECO:0000313" key="3">
    <source>
        <dbReference type="Proteomes" id="UP001497623"/>
    </source>
</evidence>
<accession>A0AAV2S3M8</accession>
<dbReference type="InterPro" id="IPR016187">
    <property type="entry name" value="CTDL_fold"/>
</dbReference>
<feature type="domain" description="C-type lectin" evidence="1">
    <location>
        <begin position="14"/>
        <end position="136"/>
    </location>
</feature>
<gene>
    <name evidence="2" type="ORF">MNOR_LOCUS31423</name>
</gene>
<dbReference type="SUPFAM" id="SSF56436">
    <property type="entry name" value="C-type lectin-like"/>
    <property type="match status" value="1"/>
</dbReference>
<dbReference type="PANTHER" id="PTHR22801:SF63">
    <property type="entry name" value="C-TYPE LECTIN DOMAIN-CONTAINING PROTEIN"/>
    <property type="match status" value="1"/>
</dbReference>
<proteinExistence type="predicted"/>
<keyword evidence="3" id="KW-1185">Reference proteome</keyword>
<dbReference type="CDD" id="cd00037">
    <property type="entry name" value="CLECT"/>
    <property type="match status" value="1"/>
</dbReference>
<sequence length="149" mass="16865">VPGRCPDLFKEIGPGGCCYHFSEEIIGWSEARNRCHEFGELYGMTIHLLELGTNTTCCNDLEVMDAIASHGHNIWLGASDISEEGKWMWQHSSEPLSLSSTLWERDCPNGGTGQNCLIAWVLLENNRRAYLADEPCTNHEYHYVCQIFN</sequence>
<protein>
    <recommendedName>
        <fullName evidence="1">C-type lectin domain-containing protein</fullName>
    </recommendedName>
</protein>
<name>A0AAV2S3M8_MEGNR</name>